<organism evidence="1 2">
    <name type="scientific">Fusarium oxysporum f. sp. raphani</name>
    <dbReference type="NCBI Taxonomy" id="96318"/>
    <lineage>
        <taxon>Eukaryota</taxon>
        <taxon>Fungi</taxon>
        <taxon>Dikarya</taxon>
        <taxon>Ascomycota</taxon>
        <taxon>Pezizomycotina</taxon>
        <taxon>Sordariomycetes</taxon>
        <taxon>Hypocreomycetidae</taxon>
        <taxon>Hypocreales</taxon>
        <taxon>Nectriaceae</taxon>
        <taxon>Fusarium</taxon>
        <taxon>Fusarium oxysporum species complex</taxon>
    </lineage>
</organism>
<evidence type="ECO:0000313" key="2">
    <source>
        <dbReference type="Proteomes" id="UP000693942"/>
    </source>
</evidence>
<comment type="caution">
    <text evidence="1">The sequence shown here is derived from an EMBL/GenBank/DDBJ whole genome shotgun (WGS) entry which is preliminary data.</text>
</comment>
<gene>
    <name evidence="1" type="primary">FUB8-3</name>
    <name evidence="1" type="ORF">Forpi1262_v013385</name>
</gene>
<sequence>MVDTDSLYGRRLIPQILDRLAVADPERVVYSIASLSDGAPKFKHITAQAFGRAVDKTAWWLHKHLNEMNAAPNGDLAQEHAVTQKPPKIQALGYIGPHDIRHVLLTYGAVKAGCAALFLSPKNNITGALAVLSASDCSIWVKPGEQAMLP</sequence>
<reference evidence="1" key="1">
    <citation type="submission" date="2021-04" db="EMBL/GenBank/DDBJ databases">
        <title>First draft genome resource for Brassicaceae pathogens Fusarium oxysporum f. sp. raphani and Fusarium oxysporum f. sp. rapae.</title>
        <authorList>
            <person name="Asai S."/>
        </authorList>
    </citation>
    <scope>NUCLEOTIDE SEQUENCE</scope>
    <source>
        <strain evidence="1">Tf1262</strain>
    </source>
</reference>
<dbReference type="Proteomes" id="UP000693942">
    <property type="component" value="Unassembled WGS sequence"/>
</dbReference>
<protein>
    <submittedName>
        <fullName evidence="1">Non-canonical non-ribosomal peptide synthetase FUB8</fullName>
    </submittedName>
</protein>
<accession>A0A8J5PP85</accession>
<name>A0A8J5PP85_FUSOX</name>
<dbReference type="EMBL" id="JAELUR010000011">
    <property type="protein sequence ID" value="KAG7425455.1"/>
    <property type="molecule type" value="Genomic_DNA"/>
</dbReference>
<proteinExistence type="predicted"/>
<dbReference type="AlphaFoldDB" id="A0A8J5PP85"/>
<evidence type="ECO:0000313" key="1">
    <source>
        <dbReference type="EMBL" id="KAG7425455.1"/>
    </source>
</evidence>